<accession>A0A6B2G4Q6</accession>
<dbReference type="SUPFAM" id="SSF56300">
    <property type="entry name" value="Metallo-dependent phosphatases"/>
    <property type="match status" value="1"/>
</dbReference>
<dbReference type="InterPro" id="IPR025733">
    <property type="entry name" value="PAPs_C"/>
</dbReference>
<evidence type="ECO:0000259" key="2">
    <source>
        <dbReference type="Pfam" id="PF14008"/>
    </source>
</evidence>
<evidence type="ECO:0000313" key="3">
    <source>
        <dbReference type="EMBL" id="NDJ97476.1"/>
    </source>
</evidence>
<name>A0A6B2G4Q6_MYXSQ</name>
<dbReference type="Pfam" id="PF00149">
    <property type="entry name" value="Metallophos"/>
    <property type="match status" value="1"/>
</dbReference>
<dbReference type="Pfam" id="PF14008">
    <property type="entry name" value="Metallophos_C"/>
    <property type="match status" value="1"/>
</dbReference>
<dbReference type="PANTHER" id="PTHR45778:SF7">
    <property type="entry name" value="PURPLE ACID PHOSPHATASE"/>
    <property type="match status" value="1"/>
</dbReference>
<dbReference type="AlphaFoldDB" id="A0A6B2G4Q6"/>
<dbReference type="Gene3D" id="3.60.21.10">
    <property type="match status" value="1"/>
</dbReference>
<dbReference type="InterPro" id="IPR029052">
    <property type="entry name" value="Metallo-depent_PP-like"/>
</dbReference>
<dbReference type="GO" id="GO:0016787">
    <property type="term" value="F:hydrolase activity"/>
    <property type="evidence" value="ECO:0007669"/>
    <property type="project" value="InterPro"/>
</dbReference>
<dbReference type="PANTHER" id="PTHR45778">
    <property type="entry name" value="PURPLE ACID PHOSPHATASE-RELATED"/>
    <property type="match status" value="1"/>
</dbReference>
<feature type="domain" description="Calcineurin-like phosphoesterase" evidence="1">
    <location>
        <begin position="9"/>
        <end position="79"/>
    </location>
</feature>
<protein>
    <submittedName>
        <fullName evidence="3">Purple acid phosphatase 21 (Trinotate prediction)</fullName>
    </submittedName>
</protein>
<proteinExistence type="predicted"/>
<sequence>MLSSENNFTENSDQYNWLQFDLQSIDRSKTPWVIVTMHRPMYSSSKTGSTRLSDLIKKNLETLLLKHKVNFFFNGHVHFYERTCAINNSSCNDVKNFNDNWGINYFTVGSGGKLNKEKIPIHPEWSKKILFLNGIGKMDFINKTHASWKFIASKNEAILDEVLFVAPEIE</sequence>
<feature type="domain" description="Purple acid phosphatase C-terminal" evidence="2">
    <location>
        <begin position="105"/>
        <end position="161"/>
    </location>
</feature>
<evidence type="ECO:0000259" key="1">
    <source>
        <dbReference type="Pfam" id="PF00149"/>
    </source>
</evidence>
<dbReference type="InterPro" id="IPR004843">
    <property type="entry name" value="Calcineurin-like_PHP"/>
</dbReference>
<dbReference type="EMBL" id="GHBR01002930">
    <property type="protein sequence ID" value="NDJ97476.1"/>
    <property type="molecule type" value="Transcribed_RNA"/>
</dbReference>
<organism evidence="3">
    <name type="scientific">Myxobolus squamalis</name>
    <name type="common">Myxosporean</name>
    <dbReference type="NCBI Taxonomy" id="59785"/>
    <lineage>
        <taxon>Eukaryota</taxon>
        <taxon>Metazoa</taxon>
        <taxon>Cnidaria</taxon>
        <taxon>Myxozoa</taxon>
        <taxon>Myxosporea</taxon>
        <taxon>Bivalvulida</taxon>
        <taxon>Platysporina</taxon>
        <taxon>Myxobolidae</taxon>
        <taxon>Myxobolus</taxon>
    </lineage>
</organism>
<reference evidence="3" key="1">
    <citation type="submission" date="2018-11" db="EMBL/GenBank/DDBJ databases">
        <title>Myxobolus squamalis genome and transcriptome.</title>
        <authorList>
            <person name="Yahalomi D."/>
            <person name="Atkinson S.D."/>
            <person name="Neuhof M."/>
            <person name="Chang E.S."/>
            <person name="Philippe H."/>
            <person name="Cartwright P."/>
            <person name="Bartholomew J.L."/>
            <person name="Huchon D."/>
        </authorList>
    </citation>
    <scope>NUCLEOTIDE SEQUENCE</scope>
    <source>
        <strain evidence="3">71B08</strain>
        <tissue evidence="3">Whole</tissue>
    </source>
</reference>